<protein>
    <submittedName>
        <fullName evidence="3">Uncharacterized protein</fullName>
    </submittedName>
</protein>
<dbReference type="SMART" id="SM00368">
    <property type="entry name" value="LRR_RI"/>
    <property type="match status" value="2"/>
</dbReference>
<dbReference type="AlphaFoldDB" id="K0RJX7"/>
<dbReference type="InterPro" id="IPR052394">
    <property type="entry name" value="LRR-containing"/>
</dbReference>
<gene>
    <name evidence="3" type="ORF">THAOC_26423</name>
</gene>
<dbReference type="EMBL" id="AGNL01036508">
    <property type="protein sequence ID" value="EJK54028.1"/>
    <property type="molecule type" value="Genomic_DNA"/>
</dbReference>
<comment type="caution">
    <text evidence="3">The sequence shown here is derived from an EMBL/GenBank/DDBJ whole genome shotgun (WGS) entry which is preliminary data.</text>
</comment>
<dbReference type="eggNOG" id="ENOG502S6XN">
    <property type="taxonomic scope" value="Eukaryota"/>
</dbReference>
<accession>K0RJX7</accession>
<dbReference type="PANTHER" id="PTHR24114:SF2">
    <property type="entry name" value="F-BOX DOMAIN-CONTAINING PROTEIN-RELATED"/>
    <property type="match status" value="1"/>
</dbReference>
<reference evidence="3 4" key="1">
    <citation type="journal article" date="2012" name="Genome Biol.">
        <title>Genome and low-iron response of an oceanic diatom adapted to chronic iron limitation.</title>
        <authorList>
            <person name="Lommer M."/>
            <person name="Specht M."/>
            <person name="Roy A.S."/>
            <person name="Kraemer L."/>
            <person name="Andreson R."/>
            <person name="Gutowska M.A."/>
            <person name="Wolf J."/>
            <person name="Bergner S.V."/>
            <person name="Schilhabel M.B."/>
            <person name="Klostermeier U.C."/>
            <person name="Beiko R.G."/>
            <person name="Rosenstiel P."/>
            <person name="Hippler M."/>
            <person name="Laroche J."/>
        </authorList>
    </citation>
    <scope>NUCLEOTIDE SEQUENCE [LARGE SCALE GENOMIC DNA]</scope>
    <source>
        <strain evidence="3 4">CCMP1005</strain>
    </source>
</reference>
<dbReference type="SUPFAM" id="SSF52047">
    <property type="entry name" value="RNI-like"/>
    <property type="match status" value="1"/>
</dbReference>
<evidence type="ECO:0000313" key="4">
    <source>
        <dbReference type="Proteomes" id="UP000266841"/>
    </source>
</evidence>
<sequence>MQWNLATRVLTGISALRQFVQLCTTPGYGPGLTHPSQDPARPRPRWTGWRPAPHGAPPGCSDRDRTDRDDREGFDRSVCDFCFTIREGALLVHGSLEAQETARSRLKREGGTRKARPDCTGHGIAGTNLRPVPVLLFCSLVGGIDPLLAYSRLRSDEGRKRKLEAPNSEGSPVASGTADLKALLDQHSDQMRRMQSQIDGLVAINSTLQARLDGHAESQAQEVNELRVKCNVLESRCGSLERSVQVLRKDVSWSYSAPSIPRSHWIGQGRDDEYADNMEWCLGRIKGDVKRIRNGEDEDFYCSCLDNEDTILHDDALLPHFKELADAIQLSDGIEKIDINYIELHSSALGILCPAMEGRVKSIDMRRIRFPGPDVVECYEIIATSIRRNHTLKDLAWINNRIPSNEQADLLIKSIIDNRSIKEVVLAYCFNQGGVNGCRALATLMTCGRPFQTLDFSDNVLSSIDDVAAALATNPQLTELWIHDNQLNDRDAELIAQALKQNTNLQRLYLSGNSITSAGFETIRLTIYDPSSLNAMESCNHTCRIDCVEGNAHDMTPRQRRNRKLYKLLSTRHMNGSNARHLNAEFGEEQFTIRLVPKVLHCIKCYSIDETEDSSTPLSITFELIKSWMMPEIFEHHSNHGGGMKRCTKSVLRFSASQSSLDFLQSYQCILQCYDQQINTSSVFAASGQGQGALEIIIKRGRLGDSPAMSAPEKPTSTPQYPARCSLYPVPLPAADVLSDFITFPDVMSRPHPVDGAPQRVAQTVPPSQRAEVYPEYLPPSLPVRHGDLHLHLEPSRTEQCRVEELPPVRHPHHEDVGECPDAVELREELVHDRVPRGPARVPAVGPAAEDGVDLVDDDDVQGAVQVREVLLAGARREAARLELVLGVAEEVPDELLRASDPPVQKLA</sequence>
<name>K0RJX7_THAOC</name>
<dbReference type="PANTHER" id="PTHR24114">
    <property type="entry name" value="LEUCINE RICH REPEAT FAMILY PROTEIN"/>
    <property type="match status" value="1"/>
</dbReference>
<dbReference type="Gene3D" id="3.80.10.10">
    <property type="entry name" value="Ribonuclease Inhibitor"/>
    <property type="match status" value="1"/>
</dbReference>
<evidence type="ECO:0000256" key="1">
    <source>
        <dbReference type="SAM" id="Coils"/>
    </source>
</evidence>
<feature type="region of interest" description="Disordered" evidence="2">
    <location>
        <begin position="27"/>
        <end position="69"/>
    </location>
</feature>
<feature type="coiled-coil region" evidence="1">
    <location>
        <begin position="177"/>
        <end position="236"/>
    </location>
</feature>
<dbReference type="InterPro" id="IPR032675">
    <property type="entry name" value="LRR_dom_sf"/>
</dbReference>
<proteinExistence type="predicted"/>
<evidence type="ECO:0000313" key="3">
    <source>
        <dbReference type="EMBL" id="EJK54028.1"/>
    </source>
</evidence>
<keyword evidence="4" id="KW-1185">Reference proteome</keyword>
<evidence type="ECO:0000256" key="2">
    <source>
        <dbReference type="SAM" id="MobiDB-lite"/>
    </source>
</evidence>
<keyword evidence="1" id="KW-0175">Coiled coil</keyword>
<organism evidence="3 4">
    <name type="scientific">Thalassiosira oceanica</name>
    <name type="common">Marine diatom</name>
    <dbReference type="NCBI Taxonomy" id="159749"/>
    <lineage>
        <taxon>Eukaryota</taxon>
        <taxon>Sar</taxon>
        <taxon>Stramenopiles</taxon>
        <taxon>Ochrophyta</taxon>
        <taxon>Bacillariophyta</taxon>
        <taxon>Coscinodiscophyceae</taxon>
        <taxon>Thalassiosirophycidae</taxon>
        <taxon>Thalassiosirales</taxon>
        <taxon>Thalassiosiraceae</taxon>
        <taxon>Thalassiosira</taxon>
    </lineage>
</organism>
<dbReference type="Proteomes" id="UP000266841">
    <property type="component" value="Unassembled WGS sequence"/>
</dbReference>